<dbReference type="PROSITE" id="PS51318">
    <property type="entry name" value="TAT"/>
    <property type="match status" value="1"/>
</dbReference>
<dbReference type="GO" id="GO:0003824">
    <property type="term" value="F:catalytic activity"/>
    <property type="evidence" value="ECO:0007669"/>
    <property type="project" value="UniProtKB-ARBA"/>
</dbReference>
<feature type="chain" id="PRO_5015740085" evidence="2">
    <location>
        <begin position="30"/>
        <end position="309"/>
    </location>
</feature>
<organism evidence="4 5">
    <name type="scientific">Umezawaea tangerina</name>
    <dbReference type="NCBI Taxonomy" id="84725"/>
    <lineage>
        <taxon>Bacteria</taxon>
        <taxon>Bacillati</taxon>
        <taxon>Actinomycetota</taxon>
        <taxon>Actinomycetes</taxon>
        <taxon>Pseudonocardiales</taxon>
        <taxon>Pseudonocardiaceae</taxon>
        <taxon>Umezawaea</taxon>
    </lineage>
</organism>
<dbReference type="InterPro" id="IPR006311">
    <property type="entry name" value="TAT_signal"/>
</dbReference>
<dbReference type="SUPFAM" id="SSF53474">
    <property type="entry name" value="alpha/beta-Hydrolases"/>
    <property type="match status" value="1"/>
</dbReference>
<dbReference type="Gene3D" id="3.40.50.1820">
    <property type="entry name" value="alpha/beta hydrolase"/>
    <property type="match status" value="1"/>
</dbReference>
<dbReference type="Pfam" id="PF12697">
    <property type="entry name" value="Abhydrolase_6"/>
    <property type="match status" value="1"/>
</dbReference>
<feature type="compositionally biased region" description="Low complexity" evidence="1">
    <location>
        <begin position="32"/>
        <end position="54"/>
    </location>
</feature>
<comment type="caution">
    <text evidence="4">The sequence shown here is derived from an EMBL/GenBank/DDBJ whole genome shotgun (WGS) entry which is preliminary data.</text>
</comment>
<evidence type="ECO:0000256" key="2">
    <source>
        <dbReference type="SAM" id="SignalP"/>
    </source>
</evidence>
<dbReference type="InterPro" id="IPR050266">
    <property type="entry name" value="AB_hydrolase_sf"/>
</dbReference>
<dbReference type="PANTHER" id="PTHR43798">
    <property type="entry name" value="MONOACYLGLYCEROL LIPASE"/>
    <property type="match status" value="1"/>
</dbReference>
<dbReference type="OrthoDB" id="7185741at2"/>
<evidence type="ECO:0000313" key="4">
    <source>
        <dbReference type="EMBL" id="PRY46114.1"/>
    </source>
</evidence>
<feature type="domain" description="AB hydrolase-1" evidence="3">
    <location>
        <begin position="83"/>
        <end position="298"/>
    </location>
</feature>
<dbReference type="Proteomes" id="UP000239494">
    <property type="component" value="Unassembled WGS sequence"/>
</dbReference>
<dbReference type="GO" id="GO:0016020">
    <property type="term" value="C:membrane"/>
    <property type="evidence" value="ECO:0007669"/>
    <property type="project" value="TreeGrafter"/>
</dbReference>
<feature type="signal peptide" evidence="2">
    <location>
        <begin position="1"/>
        <end position="29"/>
    </location>
</feature>
<dbReference type="PANTHER" id="PTHR43798:SF33">
    <property type="entry name" value="HYDROLASE, PUTATIVE (AFU_ORTHOLOGUE AFUA_2G14860)-RELATED"/>
    <property type="match status" value="1"/>
</dbReference>
<evidence type="ECO:0000256" key="1">
    <source>
        <dbReference type="SAM" id="MobiDB-lite"/>
    </source>
</evidence>
<keyword evidence="2" id="KW-0732">Signal</keyword>
<feature type="region of interest" description="Disordered" evidence="1">
    <location>
        <begin position="32"/>
        <end position="56"/>
    </location>
</feature>
<proteinExistence type="predicted"/>
<protein>
    <submittedName>
        <fullName evidence="4">Pimeloyl-ACP methyl ester carboxylesterase</fullName>
    </submittedName>
</protein>
<dbReference type="InterPro" id="IPR029058">
    <property type="entry name" value="AB_hydrolase_fold"/>
</dbReference>
<name>A0A2T0TK75_9PSEU</name>
<evidence type="ECO:0000313" key="5">
    <source>
        <dbReference type="Proteomes" id="UP000239494"/>
    </source>
</evidence>
<evidence type="ECO:0000259" key="3">
    <source>
        <dbReference type="Pfam" id="PF12697"/>
    </source>
</evidence>
<dbReference type="InterPro" id="IPR000073">
    <property type="entry name" value="AB_hydrolase_1"/>
</dbReference>
<dbReference type="AlphaFoldDB" id="A0A2T0TK75"/>
<sequence length="309" mass="32739">MVKHPVPLRRKAIALTSAVLMAAALTACATPTAASSPSSSAPASTSAASSSTSTPVEFQTRKVTNAEHELVFHVVDGKLPALVLDAGGGLSSSYWKDLAPRLAKATGSKVITYDRAGEGESDEVSGPWRVENAVSDLEAGLKELGVTKDVVLVSHSIAGEVATTFVNKNPGWVSGAVLVDANVPDFFSDEMLTAFAPVVEEQKAALMAQPSTKKNRQLLAVMVDYAPVHRAFHKLTWPKDVPVNVVVSGGTPFDSPDAAQLWRDAEARFAQAAPNRKHVVAENTSHEDIVTQRPDVITDAIDDVLKGIR</sequence>
<dbReference type="PROSITE" id="PS51257">
    <property type="entry name" value="PROKAR_LIPOPROTEIN"/>
    <property type="match status" value="1"/>
</dbReference>
<gene>
    <name evidence="4" type="ORF">CLV43_101382</name>
</gene>
<reference evidence="4 5" key="1">
    <citation type="submission" date="2018-03" db="EMBL/GenBank/DDBJ databases">
        <title>Genomic Encyclopedia of Archaeal and Bacterial Type Strains, Phase II (KMG-II): from individual species to whole genera.</title>
        <authorList>
            <person name="Goeker M."/>
        </authorList>
    </citation>
    <scope>NUCLEOTIDE SEQUENCE [LARGE SCALE GENOMIC DNA]</scope>
    <source>
        <strain evidence="4 5">DSM 44720</strain>
    </source>
</reference>
<dbReference type="RefSeq" id="WP_106185190.1">
    <property type="nucleotide sequence ID" value="NZ_PVTF01000001.1"/>
</dbReference>
<accession>A0A2T0TK75</accession>
<dbReference type="EMBL" id="PVTF01000001">
    <property type="protein sequence ID" value="PRY46114.1"/>
    <property type="molecule type" value="Genomic_DNA"/>
</dbReference>
<keyword evidence="5" id="KW-1185">Reference proteome</keyword>